<dbReference type="EMBL" id="LT546645">
    <property type="protein sequence ID" value="SAI69436.1"/>
    <property type="molecule type" value="Genomic_DNA"/>
</dbReference>
<dbReference type="eggNOG" id="COG5339">
    <property type="taxonomic scope" value="Bacteria"/>
</dbReference>
<gene>
    <name evidence="1" type="primary">ydgA_2</name>
    <name evidence="1" type="ORF">SAMEA3906487_01791</name>
</gene>
<accession>A0A157PDA9</accession>
<dbReference type="GeneID" id="56590927"/>
<protein>
    <submittedName>
        <fullName evidence="1">Bacterial protein of uncharacterized function (DUF945)</fullName>
    </submittedName>
</protein>
<dbReference type="RefSeq" id="WP_025513107.1">
    <property type="nucleotide sequence ID" value="NZ_CP016340.1"/>
</dbReference>
<sequence length="478" mass="51035">MKKSVAITAGVIIVGAAAWLGGTWYTGQRLAEESTVRLERLNAELARAFPDLQLRFDELSAERGFFSTHARYALTGKTASARNAKDEALEFDARIDHGPLPLGALARGHFLPSMAFVQTEMVPTPSSQPAFDAAQGKNPLSGNVVLHYGGDASVQAEVPAMKYPEERAEFGGARFDGKILKRFEGVQGELVTEPLSVIASKTDDAADTHIELGKITMTVDSREGPSGLQLGTGSLKLASMTVKRENDSTVQVKDFVYHGVNKESDGLLNGELGYTAASILVDGAELGSQQVTFKYARVNAAKFKAAMDLSAKLTEQNQRDGQASNGLTAEQSRQLAALGMDMLADNPTLALDPVIWKNDKGASQLNLSVTLVAPQNPQATGLELVRQVMQPLDAKLVLSKPMMTALGTNVLQSQGLSPEQAAQQVGRQINTMAGMAQMLNLAQLQGEDLVTSLLIKNGALTLNGKELPLDALQGMLPH</sequence>
<evidence type="ECO:0000313" key="1">
    <source>
        <dbReference type="EMBL" id="SAI69436.1"/>
    </source>
</evidence>
<reference evidence="1 2" key="1">
    <citation type="submission" date="2016-04" db="EMBL/GenBank/DDBJ databases">
        <authorList>
            <consortium name="Pathogen Informatics"/>
        </authorList>
    </citation>
    <scope>NUCLEOTIDE SEQUENCE [LARGE SCALE GENOMIC DNA]</scope>
    <source>
        <strain evidence="1 2">H044680328</strain>
    </source>
</reference>
<dbReference type="InterPro" id="IPR010352">
    <property type="entry name" value="DUF945"/>
</dbReference>
<dbReference type="Pfam" id="PF06097">
    <property type="entry name" value="DUF945"/>
    <property type="match status" value="1"/>
</dbReference>
<dbReference type="STRING" id="123899.SAMEA3906487_01791"/>
<dbReference type="OrthoDB" id="5444681at2"/>
<organism evidence="1 2">
    <name type="scientific">Bordetella trematum</name>
    <dbReference type="NCBI Taxonomy" id="123899"/>
    <lineage>
        <taxon>Bacteria</taxon>
        <taxon>Pseudomonadati</taxon>
        <taxon>Pseudomonadota</taxon>
        <taxon>Betaproteobacteria</taxon>
        <taxon>Burkholderiales</taxon>
        <taxon>Alcaligenaceae</taxon>
        <taxon>Bordetella</taxon>
    </lineage>
</organism>
<keyword evidence="2" id="KW-1185">Reference proteome</keyword>
<dbReference type="AlphaFoldDB" id="A0A157PDA9"/>
<name>A0A157PDA9_9BORD</name>
<dbReference type="KEGG" id="btrm:SAMEA390648701791"/>
<dbReference type="Proteomes" id="UP000076825">
    <property type="component" value="Chromosome 1"/>
</dbReference>
<evidence type="ECO:0000313" key="2">
    <source>
        <dbReference type="Proteomes" id="UP000076825"/>
    </source>
</evidence>
<dbReference type="PATRIC" id="fig|123899.6.peg.1779"/>
<proteinExistence type="predicted"/>